<keyword evidence="2" id="KW-1185">Reference proteome</keyword>
<accession>A0A9X1NS45</accession>
<proteinExistence type="predicted"/>
<organism evidence="1 2">
    <name type="scientific">Rhizobium quercicola</name>
    <dbReference type="NCBI Taxonomy" id="2901226"/>
    <lineage>
        <taxon>Bacteria</taxon>
        <taxon>Pseudomonadati</taxon>
        <taxon>Pseudomonadota</taxon>
        <taxon>Alphaproteobacteria</taxon>
        <taxon>Hyphomicrobiales</taxon>
        <taxon>Rhizobiaceae</taxon>
        <taxon>Rhizobium/Agrobacterium group</taxon>
        <taxon>Rhizobium</taxon>
    </lineage>
</organism>
<dbReference type="RefSeq" id="WP_231815177.1">
    <property type="nucleotide sequence ID" value="NZ_JAJOZR010000008.1"/>
</dbReference>
<name>A0A9X1NS45_9HYPH</name>
<evidence type="ECO:0000313" key="2">
    <source>
        <dbReference type="Proteomes" id="UP001139089"/>
    </source>
</evidence>
<dbReference type="EMBL" id="JAJOZR010000008">
    <property type="protein sequence ID" value="MCD7110055.1"/>
    <property type="molecule type" value="Genomic_DNA"/>
</dbReference>
<gene>
    <name evidence="1" type="ORF">LRX75_13510</name>
</gene>
<dbReference type="AlphaFoldDB" id="A0A9X1NS45"/>
<evidence type="ECO:0000313" key="1">
    <source>
        <dbReference type="EMBL" id="MCD7110055.1"/>
    </source>
</evidence>
<dbReference type="Proteomes" id="UP001139089">
    <property type="component" value="Unassembled WGS sequence"/>
</dbReference>
<sequence>MTEEKKKRRPKAGPALGNIDETKVVAQAIIDTQLSAAREKTERLKRLRLQREMQQDETTR</sequence>
<comment type="caution">
    <text evidence="1">The sequence shown here is derived from an EMBL/GenBank/DDBJ whole genome shotgun (WGS) entry which is preliminary data.</text>
</comment>
<reference evidence="1" key="1">
    <citation type="submission" date="2021-12" db="EMBL/GenBank/DDBJ databases">
        <authorList>
            <person name="Li Y."/>
        </authorList>
    </citation>
    <scope>NUCLEOTIDE SEQUENCE</scope>
    <source>
        <strain evidence="1">DKSPLA3</strain>
    </source>
</reference>
<protein>
    <submittedName>
        <fullName evidence="1">Uncharacterized protein</fullName>
    </submittedName>
</protein>